<dbReference type="AlphaFoldDB" id="A0A0V1HLG1"/>
<gene>
    <name evidence="1" type="ORF">T11_3690</name>
</gene>
<comment type="caution">
    <text evidence="1">The sequence shown here is derived from an EMBL/GenBank/DDBJ whole genome shotgun (WGS) entry which is preliminary data.</text>
</comment>
<dbReference type="Proteomes" id="UP000055024">
    <property type="component" value="Unassembled WGS sequence"/>
</dbReference>
<organism evidence="1 2">
    <name type="scientific">Trichinella zimbabwensis</name>
    <dbReference type="NCBI Taxonomy" id="268475"/>
    <lineage>
        <taxon>Eukaryota</taxon>
        <taxon>Metazoa</taxon>
        <taxon>Ecdysozoa</taxon>
        <taxon>Nematoda</taxon>
        <taxon>Enoplea</taxon>
        <taxon>Dorylaimia</taxon>
        <taxon>Trichinellida</taxon>
        <taxon>Trichinellidae</taxon>
        <taxon>Trichinella</taxon>
    </lineage>
</organism>
<accession>A0A0V1HLG1</accession>
<evidence type="ECO:0000313" key="2">
    <source>
        <dbReference type="Proteomes" id="UP000055024"/>
    </source>
</evidence>
<evidence type="ECO:0000313" key="1">
    <source>
        <dbReference type="EMBL" id="KRZ10930.1"/>
    </source>
</evidence>
<name>A0A0V1HLG1_9BILA</name>
<reference evidence="1 2" key="1">
    <citation type="submission" date="2015-01" db="EMBL/GenBank/DDBJ databases">
        <title>Evolution of Trichinella species and genotypes.</title>
        <authorList>
            <person name="Korhonen P.K."/>
            <person name="Edoardo P."/>
            <person name="Giuseppe L.R."/>
            <person name="Gasser R.B."/>
        </authorList>
    </citation>
    <scope>NUCLEOTIDE SEQUENCE [LARGE SCALE GENOMIC DNA]</scope>
    <source>
        <strain evidence="1">ISS1029</strain>
    </source>
</reference>
<sequence>MTVRFVQKRIASQRLFYGTTAISLTQMTCTCTPAITRIIMVHGAVFKYICVIWTVKHREWNGKRSYRQWLFLLQYDRNISEITRNQRAEILPRILSTSVKILLKVLKATSRFCHRNSARTTSSVVLSTVEPRAKE</sequence>
<proteinExistence type="predicted"/>
<dbReference type="EMBL" id="JYDP01000055">
    <property type="protein sequence ID" value="KRZ10930.1"/>
    <property type="molecule type" value="Genomic_DNA"/>
</dbReference>
<keyword evidence="2" id="KW-1185">Reference proteome</keyword>
<protein>
    <submittedName>
        <fullName evidence="1">Uncharacterized protein</fullName>
    </submittedName>
</protein>